<keyword evidence="3" id="KW-1003">Cell membrane</keyword>
<sequence>MRTKSILVSSLGSAFETFDFHIFGLFAFQISMSLLHQESLNNSLILIFAIFGAGYFARPIGAIFWGNLGDKYGRKVPFKWTVILIGVSSLIISVLPSSNILGIFIPLILAACRLVQGFSFGGELTAAVLLVHEQPSPRRNFFTSIVIFCATSGMILGSIAYYLLSLVLTNEQFFAYSWRLAFAFGGIAVLFSYFWRFSIGETLAIEPSKSRGFVLLELLKNHLGLSLKSILTISSCTVFLAMFIVFLPTYCQKCLGFDKNTTSIYVLVTIVIYAISVLVGGRVADRIGNIATQAIGIILALILIVPLAVSLILKGSLILVFIVPFAFANGLINANYMCVVLNRFKKEQRFSGLAITQNLAMAIFTGGLPILFAYLAVDLKIIAAPFYILVVIYIISLFSLFDRK</sequence>
<evidence type="ECO:0000259" key="9">
    <source>
        <dbReference type="PROSITE" id="PS50850"/>
    </source>
</evidence>
<evidence type="ECO:0000256" key="1">
    <source>
        <dbReference type="ARBA" id="ARBA00004651"/>
    </source>
</evidence>
<evidence type="ECO:0000313" key="11">
    <source>
        <dbReference type="Proteomes" id="UP000249910"/>
    </source>
</evidence>
<dbReference type="PANTHER" id="PTHR43528:SF1">
    <property type="entry name" value="ALPHA-KETOGLUTARATE PERMEASE"/>
    <property type="match status" value="1"/>
</dbReference>
<organism evidence="10 11">
    <name type="scientific">Francisella halioticida</name>
    <dbReference type="NCBI Taxonomy" id="549298"/>
    <lineage>
        <taxon>Bacteria</taxon>
        <taxon>Pseudomonadati</taxon>
        <taxon>Pseudomonadota</taxon>
        <taxon>Gammaproteobacteria</taxon>
        <taxon>Thiotrichales</taxon>
        <taxon>Francisellaceae</taxon>
        <taxon>Francisella</taxon>
    </lineage>
</organism>
<keyword evidence="5" id="KW-0769">Symport</keyword>
<feature type="transmembrane region" description="Helical" evidence="8">
    <location>
        <begin position="318"/>
        <end position="341"/>
    </location>
</feature>
<accession>A0ABN5ATG5</accession>
<dbReference type="InterPro" id="IPR011701">
    <property type="entry name" value="MFS"/>
</dbReference>
<feature type="transmembrane region" description="Helical" evidence="8">
    <location>
        <begin position="381"/>
        <end position="401"/>
    </location>
</feature>
<dbReference type="RefSeq" id="WP_088771708.1">
    <property type="nucleotide sequence ID" value="NZ_CP022132.1"/>
</dbReference>
<dbReference type="Pfam" id="PF07690">
    <property type="entry name" value="MFS_1"/>
    <property type="match status" value="1"/>
</dbReference>
<feature type="transmembrane region" description="Helical" evidence="8">
    <location>
        <begin position="43"/>
        <end position="66"/>
    </location>
</feature>
<evidence type="ECO:0000256" key="3">
    <source>
        <dbReference type="ARBA" id="ARBA00022475"/>
    </source>
</evidence>
<feature type="domain" description="Major facilitator superfamily (MFS) profile" evidence="9">
    <location>
        <begin position="5"/>
        <end position="404"/>
    </location>
</feature>
<dbReference type="Gene3D" id="1.20.1250.20">
    <property type="entry name" value="MFS general substrate transporter like domains"/>
    <property type="match status" value="2"/>
</dbReference>
<dbReference type="PROSITE" id="PS50850">
    <property type="entry name" value="MFS"/>
    <property type="match status" value="1"/>
</dbReference>
<name>A0ABN5ATG5_9GAMM</name>
<dbReference type="InterPro" id="IPR051084">
    <property type="entry name" value="H+-coupled_symporters"/>
</dbReference>
<feature type="transmembrane region" description="Helical" evidence="8">
    <location>
        <begin position="176"/>
        <end position="195"/>
    </location>
</feature>
<dbReference type="SUPFAM" id="SSF103473">
    <property type="entry name" value="MFS general substrate transporter"/>
    <property type="match status" value="1"/>
</dbReference>
<evidence type="ECO:0000256" key="4">
    <source>
        <dbReference type="ARBA" id="ARBA00022692"/>
    </source>
</evidence>
<keyword evidence="2" id="KW-0813">Transport</keyword>
<keyword evidence="4 8" id="KW-0812">Transmembrane</keyword>
<comment type="subcellular location">
    <subcellularLocation>
        <location evidence="1">Cell membrane</location>
        <topology evidence="1">Multi-pass membrane protein</topology>
    </subcellularLocation>
</comment>
<evidence type="ECO:0000256" key="5">
    <source>
        <dbReference type="ARBA" id="ARBA00022847"/>
    </source>
</evidence>
<feature type="transmembrane region" description="Helical" evidence="8">
    <location>
        <begin position="103"/>
        <end position="129"/>
    </location>
</feature>
<proteinExistence type="predicted"/>
<dbReference type="Proteomes" id="UP000249910">
    <property type="component" value="Chromosome"/>
</dbReference>
<feature type="transmembrane region" description="Helical" evidence="8">
    <location>
        <begin position="262"/>
        <end position="283"/>
    </location>
</feature>
<evidence type="ECO:0000313" key="10">
    <source>
        <dbReference type="EMBL" id="ASG67151.1"/>
    </source>
</evidence>
<feature type="transmembrane region" description="Helical" evidence="8">
    <location>
        <begin position="78"/>
        <end position="97"/>
    </location>
</feature>
<feature type="transmembrane region" description="Helical" evidence="8">
    <location>
        <begin position="353"/>
        <end position="375"/>
    </location>
</feature>
<dbReference type="InterPro" id="IPR036259">
    <property type="entry name" value="MFS_trans_sf"/>
</dbReference>
<dbReference type="EMBL" id="CP022132">
    <property type="protein sequence ID" value="ASG67151.1"/>
    <property type="molecule type" value="Genomic_DNA"/>
</dbReference>
<feature type="transmembrane region" description="Helical" evidence="8">
    <location>
        <begin position="230"/>
        <end position="250"/>
    </location>
</feature>
<keyword evidence="6 8" id="KW-1133">Transmembrane helix</keyword>
<evidence type="ECO:0000256" key="7">
    <source>
        <dbReference type="ARBA" id="ARBA00023136"/>
    </source>
</evidence>
<keyword evidence="7 8" id="KW-0472">Membrane</keyword>
<feature type="transmembrane region" description="Helical" evidence="8">
    <location>
        <begin position="290"/>
        <end position="312"/>
    </location>
</feature>
<reference evidence="10 11" key="1">
    <citation type="submission" date="2017-06" db="EMBL/GenBank/DDBJ databases">
        <title>Complete genome of Francisella halioticida.</title>
        <authorList>
            <person name="Sjodin A."/>
        </authorList>
    </citation>
    <scope>NUCLEOTIDE SEQUENCE [LARGE SCALE GENOMIC DNA]</scope>
    <source>
        <strain evidence="10 11">DSM 23729</strain>
    </source>
</reference>
<keyword evidence="11" id="KW-1185">Reference proteome</keyword>
<dbReference type="PANTHER" id="PTHR43528">
    <property type="entry name" value="ALPHA-KETOGLUTARATE PERMEASE"/>
    <property type="match status" value="1"/>
</dbReference>
<evidence type="ECO:0000256" key="6">
    <source>
        <dbReference type="ARBA" id="ARBA00022989"/>
    </source>
</evidence>
<protein>
    <submittedName>
        <fullName evidence="10">MFS transporter</fullName>
    </submittedName>
</protein>
<dbReference type="InterPro" id="IPR020846">
    <property type="entry name" value="MFS_dom"/>
</dbReference>
<evidence type="ECO:0000256" key="2">
    <source>
        <dbReference type="ARBA" id="ARBA00022448"/>
    </source>
</evidence>
<gene>
    <name evidence="10" type="ORF">CDV26_01025</name>
</gene>
<feature type="transmembrane region" description="Helical" evidence="8">
    <location>
        <begin position="141"/>
        <end position="164"/>
    </location>
</feature>
<evidence type="ECO:0000256" key="8">
    <source>
        <dbReference type="SAM" id="Phobius"/>
    </source>
</evidence>